<name>A0ABW1K1V3_9ACTN</name>
<reference evidence="4" key="1">
    <citation type="journal article" date="2019" name="Int. J. Syst. Evol. Microbiol.">
        <title>The Global Catalogue of Microorganisms (GCM) 10K type strain sequencing project: providing services to taxonomists for standard genome sequencing and annotation.</title>
        <authorList>
            <consortium name="The Broad Institute Genomics Platform"/>
            <consortium name="The Broad Institute Genome Sequencing Center for Infectious Disease"/>
            <person name="Wu L."/>
            <person name="Ma J."/>
        </authorList>
    </citation>
    <scope>NUCLEOTIDE SEQUENCE [LARGE SCALE GENOMIC DNA]</scope>
    <source>
        <strain evidence="4">ZS-35-S2</strain>
    </source>
</reference>
<evidence type="ECO:0000256" key="1">
    <source>
        <dbReference type="SAM" id="MobiDB-lite"/>
    </source>
</evidence>
<evidence type="ECO:0000313" key="3">
    <source>
        <dbReference type="EMBL" id="MFC6015226.1"/>
    </source>
</evidence>
<evidence type="ECO:0008006" key="5">
    <source>
        <dbReference type="Google" id="ProtNLM"/>
    </source>
</evidence>
<comment type="caution">
    <text evidence="3">The sequence shown here is derived from an EMBL/GenBank/DDBJ whole genome shotgun (WGS) entry which is preliminary data.</text>
</comment>
<keyword evidence="2" id="KW-0732">Signal</keyword>
<feature type="signal peptide" evidence="2">
    <location>
        <begin position="1"/>
        <end position="18"/>
    </location>
</feature>
<feature type="chain" id="PRO_5046950565" description="Lipoprotein" evidence="2">
    <location>
        <begin position="19"/>
        <end position="171"/>
    </location>
</feature>
<evidence type="ECO:0000313" key="4">
    <source>
        <dbReference type="Proteomes" id="UP001596203"/>
    </source>
</evidence>
<protein>
    <recommendedName>
        <fullName evidence="5">Lipoprotein</fullName>
    </recommendedName>
</protein>
<gene>
    <name evidence="3" type="ORF">ACFP2T_03330</name>
</gene>
<evidence type="ECO:0000256" key="2">
    <source>
        <dbReference type="SAM" id="SignalP"/>
    </source>
</evidence>
<dbReference type="PROSITE" id="PS51257">
    <property type="entry name" value="PROKAR_LIPOPROTEIN"/>
    <property type="match status" value="1"/>
</dbReference>
<dbReference type="EMBL" id="JBHSPR010000001">
    <property type="protein sequence ID" value="MFC6015226.1"/>
    <property type="molecule type" value="Genomic_DNA"/>
</dbReference>
<dbReference type="RefSeq" id="WP_377417068.1">
    <property type="nucleotide sequence ID" value="NZ_JBHSPR010000001.1"/>
</dbReference>
<sequence>MNQLRTLVAVVAATLALAGCTGGDPDGQVAPSLTADAPSAPDVANCMRANGHPDFPDPVRDDEGNWTYPDSISDYSVPEACADLVRGQKANDKEQDGPTAEEMQQRRRYSACMREKGVPDFPDPDADGNFPMSDQLRATENGPVMRGARQACRQYEPPRADKPLRTPGTGS</sequence>
<organism evidence="3 4">
    <name type="scientific">Plantactinospora solaniradicis</name>
    <dbReference type="NCBI Taxonomy" id="1723736"/>
    <lineage>
        <taxon>Bacteria</taxon>
        <taxon>Bacillati</taxon>
        <taxon>Actinomycetota</taxon>
        <taxon>Actinomycetes</taxon>
        <taxon>Micromonosporales</taxon>
        <taxon>Micromonosporaceae</taxon>
        <taxon>Plantactinospora</taxon>
    </lineage>
</organism>
<dbReference type="Proteomes" id="UP001596203">
    <property type="component" value="Unassembled WGS sequence"/>
</dbReference>
<feature type="region of interest" description="Disordered" evidence="1">
    <location>
        <begin position="88"/>
        <end position="171"/>
    </location>
</feature>
<accession>A0ABW1K1V3</accession>
<keyword evidence="4" id="KW-1185">Reference proteome</keyword>
<proteinExistence type="predicted"/>